<keyword evidence="1" id="KW-0812">Transmembrane</keyword>
<reference evidence="2" key="2">
    <citation type="submission" date="2020-09" db="EMBL/GenBank/DDBJ databases">
        <authorList>
            <person name="Sun Q."/>
            <person name="Ohkuma M."/>
        </authorList>
    </citation>
    <scope>NUCLEOTIDE SEQUENCE</scope>
    <source>
        <strain evidence="2">JCM 4490</strain>
    </source>
</reference>
<organism evidence="2 3">
    <name type="scientific">Streptomyces lucensis JCM 4490</name>
    <dbReference type="NCBI Taxonomy" id="1306176"/>
    <lineage>
        <taxon>Bacteria</taxon>
        <taxon>Bacillati</taxon>
        <taxon>Actinomycetota</taxon>
        <taxon>Actinomycetes</taxon>
        <taxon>Kitasatosporales</taxon>
        <taxon>Streptomycetaceae</taxon>
        <taxon>Streptomyces</taxon>
    </lineage>
</organism>
<feature type="transmembrane region" description="Helical" evidence="1">
    <location>
        <begin position="20"/>
        <end position="37"/>
    </location>
</feature>
<accession>A0A918MRR1</accession>
<sequence>MHLSQANETLAYKGADAMPTWVTFAIAILAFVVWAVASRRGG</sequence>
<evidence type="ECO:0000313" key="3">
    <source>
        <dbReference type="Proteomes" id="UP000620224"/>
    </source>
</evidence>
<evidence type="ECO:0000313" key="2">
    <source>
        <dbReference type="EMBL" id="GGW48095.1"/>
    </source>
</evidence>
<name>A0A918MRR1_9ACTN</name>
<dbReference type="RefSeq" id="WP_268253161.1">
    <property type="nucleotide sequence ID" value="NZ_BMUE01000004.1"/>
</dbReference>
<protein>
    <submittedName>
        <fullName evidence="2">Uncharacterized protein</fullName>
    </submittedName>
</protein>
<gene>
    <name evidence="2" type="ORF">GCM10010503_26430</name>
</gene>
<keyword evidence="1" id="KW-1133">Transmembrane helix</keyword>
<comment type="caution">
    <text evidence="2">The sequence shown here is derived from an EMBL/GenBank/DDBJ whole genome shotgun (WGS) entry which is preliminary data.</text>
</comment>
<dbReference type="AlphaFoldDB" id="A0A918MRR1"/>
<dbReference type="EMBL" id="BMUE01000004">
    <property type="protein sequence ID" value="GGW48095.1"/>
    <property type="molecule type" value="Genomic_DNA"/>
</dbReference>
<dbReference type="Proteomes" id="UP000620224">
    <property type="component" value="Unassembled WGS sequence"/>
</dbReference>
<reference evidence="2" key="1">
    <citation type="journal article" date="2014" name="Int. J. Syst. Evol. Microbiol.">
        <title>Complete genome sequence of Corynebacterium casei LMG S-19264T (=DSM 44701T), isolated from a smear-ripened cheese.</title>
        <authorList>
            <consortium name="US DOE Joint Genome Institute (JGI-PGF)"/>
            <person name="Walter F."/>
            <person name="Albersmeier A."/>
            <person name="Kalinowski J."/>
            <person name="Ruckert C."/>
        </authorList>
    </citation>
    <scope>NUCLEOTIDE SEQUENCE</scope>
    <source>
        <strain evidence="2">JCM 4490</strain>
    </source>
</reference>
<keyword evidence="3" id="KW-1185">Reference proteome</keyword>
<proteinExistence type="predicted"/>
<evidence type="ECO:0000256" key="1">
    <source>
        <dbReference type="SAM" id="Phobius"/>
    </source>
</evidence>
<keyword evidence="1" id="KW-0472">Membrane</keyword>